<dbReference type="SUPFAM" id="SSF52540">
    <property type="entry name" value="P-loop containing nucleoside triphosphate hydrolases"/>
    <property type="match status" value="1"/>
</dbReference>
<protein>
    <recommendedName>
        <fullName evidence="3">Sulfotransferase domain-containing protein</fullName>
    </recommendedName>
</protein>
<evidence type="ECO:0000256" key="2">
    <source>
        <dbReference type="ARBA" id="ARBA00022679"/>
    </source>
</evidence>
<reference evidence="4" key="1">
    <citation type="submission" date="2015-04" db="EMBL/GenBank/DDBJ databases">
        <authorList>
            <person name="Syromyatnikov M.Y."/>
            <person name="Popov V.N."/>
        </authorList>
    </citation>
    <scope>NUCLEOTIDE SEQUENCE</scope>
    <source>
        <strain evidence="4">MO-1</strain>
    </source>
</reference>
<gene>
    <name evidence="4" type="ORF">MAGMO_2758</name>
</gene>
<dbReference type="AlphaFoldDB" id="A0A1S7LJY5"/>
<dbReference type="GO" id="GO:0008146">
    <property type="term" value="F:sulfotransferase activity"/>
    <property type="evidence" value="ECO:0007669"/>
    <property type="project" value="InterPro"/>
</dbReference>
<evidence type="ECO:0000313" key="4">
    <source>
        <dbReference type="EMBL" id="CRH06908.1"/>
    </source>
</evidence>
<name>A0A1S7LJY5_MAGMO</name>
<organism evidence="4">
    <name type="scientific">Magnetococcus massalia (strain MO-1)</name>
    <dbReference type="NCBI Taxonomy" id="451514"/>
    <lineage>
        <taxon>Bacteria</taxon>
        <taxon>Pseudomonadati</taxon>
        <taxon>Pseudomonadota</taxon>
        <taxon>Magnetococcia</taxon>
        <taxon>Magnetococcales</taxon>
        <taxon>Magnetococcaceae</taxon>
        <taxon>Magnetococcus</taxon>
    </lineage>
</organism>
<dbReference type="Gene3D" id="3.40.50.300">
    <property type="entry name" value="P-loop containing nucleotide triphosphate hydrolases"/>
    <property type="match status" value="1"/>
</dbReference>
<keyword evidence="2" id="KW-0808">Transferase</keyword>
<feature type="domain" description="Sulfotransferase" evidence="3">
    <location>
        <begin position="16"/>
        <end position="204"/>
    </location>
</feature>
<dbReference type="PANTHER" id="PTHR11783">
    <property type="entry name" value="SULFOTRANSFERASE SULT"/>
    <property type="match status" value="1"/>
</dbReference>
<evidence type="ECO:0000259" key="3">
    <source>
        <dbReference type="Pfam" id="PF00685"/>
    </source>
</evidence>
<evidence type="ECO:0000256" key="1">
    <source>
        <dbReference type="ARBA" id="ARBA00005771"/>
    </source>
</evidence>
<comment type="similarity">
    <text evidence="1">Belongs to the sulfotransferase 1 family.</text>
</comment>
<accession>A0A1S7LJY5</accession>
<dbReference type="EMBL" id="LO017727">
    <property type="protein sequence ID" value="CRH06908.1"/>
    <property type="molecule type" value="Genomic_DNA"/>
</dbReference>
<dbReference type="Pfam" id="PF00685">
    <property type="entry name" value="Sulfotransfer_1"/>
    <property type="match status" value="1"/>
</dbReference>
<dbReference type="InterPro" id="IPR027417">
    <property type="entry name" value="P-loop_NTPase"/>
</dbReference>
<dbReference type="InterPro" id="IPR000863">
    <property type="entry name" value="Sulfotransferase_dom"/>
</dbReference>
<proteinExistence type="inferred from homology"/>
<sequence>MAKQKLSVFSPELPHPRVMVVSFERSGTHFMMNSMASCFGYISKPWINFDHYPEYVNFTHAPGMKNYLARYAQQRLAHVVKSHHPTVFFDSFMDFVTENYTVVYIYRNPLHTLRSFWKMIQRTEWVEGPQGMNCNDFLRTEPMGYLLRYQMHQEKSMVHRWRTHVTGWYEASLKHPSVVMVKYEDLKDDYEGTIRTIGQRIGVEPIKITKPPKDQNVVLETTGINYEEECTLTEADEAYVREVAGDIMAKLGY</sequence>